<protein>
    <submittedName>
        <fullName evidence="2">Uncharacterized protein</fullName>
    </submittedName>
</protein>
<dbReference type="AlphaFoldDB" id="A0ABC9TPC3"/>
<accession>A0ABC9TPC3</accession>
<gene>
    <name evidence="2" type="ORF">CLOSYM_05014</name>
</gene>
<sequence>MLRAQVTTIKKRQEESRSFFLLSVIYTIELIIYAKNLDQ</sequence>
<reference evidence="2 3" key="1">
    <citation type="submission" date="2013-07" db="EMBL/GenBank/DDBJ databases">
        <authorList>
            <person name="Weinstock G."/>
            <person name="Sodergren E."/>
            <person name="Wylie T."/>
            <person name="Fulton L."/>
            <person name="Fulton R."/>
            <person name="Fronick C."/>
            <person name="O'Laughlin M."/>
            <person name="Godfrey J."/>
            <person name="Miner T."/>
            <person name="Herter B."/>
            <person name="Appelbaum E."/>
            <person name="Cordes M."/>
            <person name="Lek S."/>
            <person name="Wollam A."/>
            <person name="Pepin K.H."/>
            <person name="Palsikar V.B."/>
            <person name="Mitreva M."/>
            <person name="Wilson R.K."/>
        </authorList>
    </citation>
    <scope>NUCLEOTIDE SEQUENCE [LARGE SCALE GENOMIC DNA]</scope>
    <source>
        <strain evidence="2 3">ATCC 14940</strain>
    </source>
</reference>
<dbReference type="EMBL" id="AWSU01000400">
    <property type="protein sequence ID" value="ERI73290.1"/>
    <property type="molecule type" value="Genomic_DNA"/>
</dbReference>
<keyword evidence="1" id="KW-0472">Membrane</keyword>
<feature type="transmembrane region" description="Helical" evidence="1">
    <location>
        <begin position="18"/>
        <end position="34"/>
    </location>
</feature>
<evidence type="ECO:0000313" key="3">
    <source>
        <dbReference type="Proteomes" id="UP000016491"/>
    </source>
</evidence>
<dbReference type="Proteomes" id="UP000016491">
    <property type="component" value="Unassembled WGS sequence"/>
</dbReference>
<proteinExistence type="predicted"/>
<keyword evidence="1" id="KW-1133">Transmembrane helix</keyword>
<name>A0ABC9TPC3_CLOSY</name>
<comment type="caution">
    <text evidence="2">The sequence shown here is derived from an EMBL/GenBank/DDBJ whole genome shotgun (WGS) entry which is preliminary data.</text>
</comment>
<keyword evidence="1" id="KW-0812">Transmembrane</keyword>
<organism evidence="2 3">
    <name type="scientific">[Clostridium] symbiosum ATCC 14940</name>
    <dbReference type="NCBI Taxonomy" id="411472"/>
    <lineage>
        <taxon>Bacteria</taxon>
        <taxon>Bacillati</taxon>
        <taxon>Bacillota</taxon>
        <taxon>Clostridia</taxon>
        <taxon>Lachnospirales</taxon>
        <taxon>Lachnospiraceae</taxon>
        <taxon>Otoolea</taxon>
    </lineage>
</organism>
<evidence type="ECO:0000256" key="1">
    <source>
        <dbReference type="SAM" id="Phobius"/>
    </source>
</evidence>
<evidence type="ECO:0000313" key="2">
    <source>
        <dbReference type="EMBL" id="ERI73290.1"/>
    </source>
</evidence>